<evidence type="ECO:0000256" key="6">
    <source>
        <dbReference type="ARBA" id="ARBA00022692"/>
    </source>
</evidence>
<feature type="coiled-coil region" evidence="13">
    <location>
        <begin position="536"/>
        <end position="570"/>
    </location>
</feature>
<dbReference type="GO" id="GO:0023041">
    <property type="term" value="P:neuronal signal transduction"/>
    <property type="evidence" value="ECO:0007669"/>
    <property type="project" value="InterPro"/>
</dbReference>
<keyword evidence="10" id="KW-0325">Glycoprotein</keyword>
<evidence type="ECO:0000256" key="8">
    <source>
        <dbReference type="ARBA" id="ARBA00022989"/>
    </source>
</evidence>
<keyword evidence="6 15" id="KW-0812">Transmembrane</keyword>
<sequence>MKRRNAEIAKMRRPVKKNKISEGFYGSTLLYLKFVILWALVILADFILEFRFEFLWPFYLLLRSVYDSFKYQGLAFSIFFVCIALTSDMLCFFFIPVHWLFFAASTYVWVQYVWHTDRGICAPTIILWILFVYLEAAVRLRDIKHMPGHLDLCRPFAAHCIGYPVVTLGFGFKSYVGYRMRQRKQQFVAKENQFYMQLMQQALPLETTPPIEQSEAQGSAVVPVQTAQNNTRIHSNRQSHEKNGNIPNGAIANGVHNPHGTKSHHRKSVDKCKDHSDQHDHKHTERHIDRQKMNHSHSNGSAVGAGVEDSTPQEPEPKPTRRREKKEQDKEREAAEYLQKLETDARKLRADLLSSRASEQELRLQVASLTTTDKVSKGELSAMQREIEDLQQRLQSALSTKSLDKQSISNLERRLADERRLRSNLESQLSQERKNRKDEARAAQVAAQQSSRGECTEACKSRRRELESELADVRSAKHWQEDRLQALERENAAFAEQLRDTDILMSALSAMQEKNSHLENSLSAENRIKLDLFSALGEAKRQLELKENANRAQEKEIEELKSKIAQVLAVMPNDTFGGPTSSSNISRVRLAESPPSNLDPNATAYTPKSSLIASTEA</sequence>
<keyword evidence="17" id="KW-1185">Reference proteome</keyword>
<gene>
    <name evidence="16" type="ORF">NQ315_005878</name>
</gene>
<dbReference type="Pfam" id="PF09726">
    <property type="entry name" value="Macoilin"/>
    <property type="match status" value="1"/>
</dbReference>
<accession>A0AAV8VT36</accession>
<name>A0AAV8VT36_9CUCU</name>
<keyword evidence="9 15" id="KW-0472">Membrane</keyword>
<comment type="subcellular location">
    <subcellularLocation>
        <location evidence="2">Nucleus membrane</location>
        <topology evidence="2">Multi-pass membrane protein</topology>
    </subcellularLocation>
    <subcellularLocation>
        <location evidence="3">Rough endoplasmic reticulum membrane</location>
        <topology evidence="3">Multi-pass membrane protein</topology>
    </subcellularLocation>
</comment>
<feature type="transmembrane region" description="Helical" evidence="15">
    <location>
        <begin position="21"/>
        <end position="48"/>
    </location>
</feature>
<feature type="region of interest" description="Disordered" evidence="14">
    <location>
        <begin position="231"/>
        <end position="338"/>
    </location>
</feature>
<evidence type="ECO:0000256" key="10">
    <source>
        <dbReference type="ARBA" id="ARBA00023180"/>
    </source>
</evidence>
<feature type="compositionally biased region" description="Basic residues" evidence="14">
    <location>
        <begin position="259"/>
        <end position="268"/>
    </location>
</feature>
<evidence type="ECO:0000256" key="9">
    <source>
        <dbReference type="ARBA" id="ARBA00023136"/>
    </source>
</evidence>
<dbReference type="GO" id="GO:0030867">
    <property type="term" value="C:rough endoplasmic reticulum membrane"/>
    <property type="evidence" value="ECO:0007669"/>
    <property type="project" value="UniProtKB-SubCell"/>
</dbReference>
<evidence type="ECO:0000256" key="11">
    <source>
        <dbReference type="ARBA" id="ARBA00023242"/>
    </source>
</evidence>
<feature type="transmembrane region" description="Helical" evidence="15">
    <location>
        <begin position="120"/>
        <end position="140"/>
    </location>
</feature>
<dbReference type="EMBL" id="JANEYG010000039">
    <property type="protein sequence ID" value="KAJ8916871.1"/>
    <property type="molecule type" value="Genomic_DNA"/>
</dbReference>
<dbReference type="AlphaFoldDB" id="A0AAV8VT36"/>
<evidence type="ECO:0000256" key="12">
    <source>
        <dbReference type="ARBA" id="ARBA00031129"/>
    </source>
</evidence>
<reference evidence="16 17" key="1">
    <citation type="journal article" date="2023" name="Insect Mol. Biol.">
        <title>Genome sequencing provides insights into the evolution of gene families encoding plant cell wall-degrading enzymes in longhorned beetles.</title>
        <authorList>
            <person name="Shin N.R."/>
            <person name="Okamura Y."/>
            <person name="Kirsch R."/>
            <person name="Pauchet Y."/>
        </authorList>
    </citation>
    <scope>NUCLEOTIDE SEQUENCE [LARGE SCALE GENOMIC DNA]</scope>
    <source>
        <strain evidence="16">EAD_L_NR</strain>
    </source>
</reference>
<evidence type="ECO:0000256" key="2">
    <source>
        <dbReference type="ARBA" id="ARBA00004232"/>
    </source>
</evidence>
<evidence type="ECO:0000256" key="15">
    <source>
        <dbReference type="SAM" id="Phobius"/>
    </source>
</evidence>
<keyword evidence="7" id="KW-0256">Endoplasmic reticulum</keyword>
<protein>
    <recommendedName>
        <fullName evidence="4">Macoilin</fullName>
    </recommendedName>
    <alternativeName>
        <fullName evidence="12">Transmembrane protein 57</fullName>
    </alternativeName>
</protein>
<dbReference type="Proteomes" id="UP001159042">
    <property type="component" value="Unassembled WGS sequence"/>
</dbReference>
<comment type="function">
    <text evidence="1">Plays a role in the regulation of neuronal activity.</text>
</comment>
<dbReference type="SUPFAM" id="SSF90257">
    <property type="entry name" value="Myosin rod fragments"/>
    <property type="match status" value="1"/>
</dbReference>
<organism evidence="16 17">
    <name type="scientific">Exocentrus adspersus</name>
    <dbReference type="NCBI Taxonomy" id="1586481"/>
    <lineage>
        <taxon>Eukaryota</taxon>
        <taxon>Metazoa</taxon>
        <taxon>Ecdysozoa</taxon>
        <taxon>Arthropoda</taxon>
        <taxon>Hexapoda</taxon>
        <taxon>Insecta</taxon>
        <taxon>Pterygota</taxon>
        <taxon>Neoptera</taxon>
        <taxon>Endopterygota</taxon>
        <taxon>Coleoptera</taxon>
        <taxon>Polyphaga</taxon>
        <taxon>Cucujiformia</taxon>
        <taxon>Chrysomeloidea</taxon>
        <taxon>Cerambycidae</taxon>
        <taxon>Lamiinae</taxon>
        <taxon>Acanthocinini</taxon>
        <taxon>Exocentrus</taxon>
    </lineage>
</organism>
<evidence type="ECO:0000256" key="1">
    <source>
        <dbReference type="ARBA" id="ARBA00003440"/>
    </source>
</evidence>
<evidence type="ECO:0000313" key="16">
    <source>
        <dbReference type="EMBL" id="KAJ8916871.1"/>
    </source>
</evidence>
<feature type="region of interest" description="Disordered" evidence="14">
    <location>
        <begin position="422"/>
        <end position="455"/>
    </location>
</feature>
<feature type="compositionally biased region" description="Basic and acidic residues" evidence="14">
    <location>
        <begin position="269"/>
        <end position="292"/>
    </location>
</feature>
<feature type="compositionally biased region" description="Low complexity" evidence="14">
    <location>
        <begin position="442"/>
        <end position="452"/>
    </location>
</feature>
<dbReference type="GO" id="GO:0031965">
    <property type="term" value="C:nuclear membrane"/>
    <property type="evidence" value="ECO:0007669"/>
    <property type="project" value="UniProtKB-SubCell"/>
</dbReference>
<feature type="transmembrane region" description="Helical" evidence="15">
    <location>
        <begin position="152"/>
        <end position="172"/>
    </location>
</feature>
<feature type="compositionally biased region" description="Polar residues" evidence="14">
    <location>
        <begin position="594"/>
        <end position="617"/>
    </location>
</feature>
<evidence type="ECO:0000256" key="4">
    <source>
        <dbReference type="ARBA" id="ARBA00021882"/>
    </source>
</evidence>
<evidence type="ECO:0000313" key="17">
    <source>
        <dbReference type="Proteomes" id="UP001159042"/>
    </source>
</evidence>
<feature type="compositionally biased region" description="Basic and acidic residues" evidence="14">
    <location>
        <begin position="315"/>
        <end position="338"/>
    </location>
</feature>
<comment type="caution">
    <text evidence="16">The sequence shown here is derived from an EMBL/GenBank/DDBJ whole genome shotgun (WGS) entry which is preliminary data.</text>
</comment>
<dbReference type="PANTHER" id="PTHR47464">
    <property type="entry name" value="MACOILIN"/>
    <property type="match status" value="1"/>
</dbReference>
<feature type="coiled-coil region" evidence="13">
    <location>
        <begin position="470"/>
        <end position="504"/>
    </location>
</feature>
<keyword evidence="8 15" id="KW-1133">Transmembrane helix</keyword>
<evidence type="ECO:0000256" key="7">
    <source>
        <dbReference type="ARBA" id="ARBA00022824"/>
    </source>
</evidence>
<dbReference type="PANTHER" id="PTHR47464:SF2">
    <property type="entry name" value="MACOILIN"/>
    <property type="match status" value="1"/>
</dbReference>
<evidence type="ECO:0000256" key="5">
    <source>
        <dbReference type="ARBA" id="ARBA00022553"/>
    </source>
</evidence>
<feature type="compositionally biased region" description="Basic and acidic residues" evidence="14">
    <location>
        <begin position="431"/>
        <end position="441"/>
    </location>
</feature>
<keyword evidence="5" id="KW-0597">Phosphoprotein</keyword>
<feature type="region of interest" description="Disordered" evidence="14">
    <location>
        <begin position="572"/>
        <end position="617"/>
    </location>
</feature>
<keyword evidence="11" id="KW-0539">Nucleus</keyword>
<keyword evidence="13" id="KW-0175">Coiled coil</keyword>
<evidence type="ECO:0000256" key="14">
    <source>
        <dbReference type="SAM" id="MobiDB-lite"/>
    </source>
</evidence>
<proteinExistence type="predicted"/>
<feature type="compositionally biased region" description="Low complexity" evidence="14">
    <location>
        <begin position="244"/>
        <end position="254"/>
    </location>
</feature>
<evidence type="ECO:0000256" key="3">
    <source>
        <dbReference type="ARBA" id="ARBA00004269"/>
    </source>
</evidence>
<dbReference type="InterPro" id="IPR019130">
    <property type="entry name" value="Macoilin"/>
</dbReference>
<evidence type="ECO:0000256" key="13">
    <source>
        <dbReference type="SAM" id="Coils"/>
    </source>
</evidence>